<feature type="region of interest" description="Disordered" evidence="1">
    <location>
        <begin position="2443"/>
        <end position="2518"/>
    </location>
</feature>
<dbReference type="Pfam" id="PF05345">
    <property type="entry name" value="He_PIG"/>
    <property type="match status" value="2"/>
</dbReference>
<accession>A0A927GU94</accession>
<gene>
    <name evidence="3" type="ORF">IDH44_23205</name>
</gene>
<dbReference type="InterPro" id="IPR018247">
    <property type="entry name" value="EF_Hand_1_Ca_BS"/>
</dbReference>
<dbReference type="InterPro" id="IPR051465">
    <property type="entry name" value="Cell_Envelope_Struct_Comp"/>
</dbReference>
<feature type="domain" description="SLH" evidence="2">
    <location>
        <begin position="2809"/>
        <end position="2872"/>
    </location>
</feature>
<dbReference type="RefSeq" id="WP_190921217.1">
    <property type="nucleotide sequence ID" value="NZ_JACXIZ010000054.1"/>
</dbReference>
<dbReference type="SUPFAM" id="SSF49313">
    <property type="entry name" value="Cadherin-like"/>
    <property type="match status" value="2"/>
</dbReference>
<name>A0A927GU94_9BACL</name>
<evidence type="ECO:0000313" key="4">
    <source>
        <dbReference type="Proteomes" id="UP000621560"/>
    </source>
</evidence>
<dbReference type="Proteomes" id="UP000621560">
    <property type="component" value="Unassembled WGS sequence"/>
</dbReference>
<dbReference type="PANTHER" id="PTHR43308">
    <property type="entry name" value="OUTER MEMBRANE PROTEIN ALPHA-RELATED"/>
    <property type="match status" value="1"/>
</dbReference>
<dbReference type="PROSITE" id="PS51272">
    <property type="entry name" value="SLH"/>
    <property type="match status" value="3"/>
</dbReference>
<dbReference type="PROSITE" id="PS00018">
    <property type="entry name" value="EF_HAND_1"/>
    <property type="match status" value="1"/>
</dbReference>
<dbReference type="Gene3D" id="2.60.40.10">
    <property type="entry name" value="Immunoglobulins"/>
    <property type="match status" value="3"/>
</dbReference>
<dbReference type="SUPFAM" id="SSF49265">
    <property type="entry name" value="Fibronectin type III"/>
    <property type="match status" value="1"/>
</dbReference>
<dbReference type="GO" id="GO:0005509">
    <property type="term" value="F:calcium ion binding"/>
    <property type="evidence" value="ECO:0007669"/>
    <property type="project" value="InterPro"/>
</dbReference>
<feature type="domain" description="SLH" evidence="2">
    <location>
        <begin position="2884"/>
        <end position="2946"/>
    </location>
</feature>
<evidence type="ECO:0000256" key="1">
    <source>
        <dbReference type="SAM" id="MobiDB-lite"/>
    </source>
</evidence>
<dbReference type="SUPFAM" id="SSF49785">
    <property type="entry name" value="Galactose-binding domain-like"/>
    <property type="match status" value="2"/>
</dbReference>
<comment type="caution">
    <text evidence="3">The sequence shown here is derived from an EMBL/GenBank/DDBJ whole genome shotgun (WGS) entry which is preliminary data.</text>
</comment>
<dbReference type="InterPro" id="IPR001119">
    <property type="entry name" value="SLH_dom"/>
</dbReference>
<dbReference type="CDD" id="cd08547">
    <property type="entry name" value="Type_II_cohesin"/>
    <property type="match status" value="2"/>
</dbReference>
<sequence length="2946" mass="316678">MPTMRKMKLKTGLFLSLALLLQLVLPLTGGGPTLAGGGYRTASAATAGPDGGALDLIVFGDPASEAAHDFQGARSRIVSGFRGEPARVAEPAVPVAKTGGDLTFTMRVDPDQRNYFTVKLAGGDSNNGTTSMVNLNGEQIGYLRHGDYESLKSYGPPDQFYYFTVMLPLESTRGKETAELTISTANLWEDMTADSKPFYRAYTHTAAYLDVADEVQGSAPGEGRAAADLKREGLTPQERQARVDAYMDGLASRFADYSSKVDGGPGAKLSIIRYQDELKSYASMLKTDWSPADTPAQKRAGLERIFKTIDNHVKDYYGNVLLVLRGGHQGDWGGYYGALGEALYLVEPLIRDDAIYGETAFEALLDEPFDTGTSAGEFSLASADWEGGELTRREAWERALKANFDFARARLSYIYNQMLYTYEGAWEAQEGLRIIASDFYEGRARSERILLESLGIEPFLGEEVLLGPAGEELDLYHSLFYHDGNARFTTDFEQYVAKGLAQSKLDEHGEVVRRLPYGEHYTGLTADGLTRENSYVANYGEAANYLLNYFYKTHDHDRTEADRLLNDRILQAALRNLHARGQTRYPGLDDAGNRVMKAEQATDDRNQSFPGFDAYGARIGTGMTIQFASLEMAMEQDEARYAGEAWEPYWQYAREAVGYAQQQLLDNQLIERDDFGNSGTNSALDYRLQDTYAYVTGGRAGTARFAGEAMAGVVLPHTELDWYTEQELAELNVDPADYTQRGWADIDNMYLSIRDGDTRLFGNFMYRLKGQAGSGRIRATRGAYSQIVQIATNNLFRYEDVYLRPANPDVDYMGAQTDNPSGAPFAHVGEVLPIAYQPGVGTVSRDGLATDTPYAGYSELQTSRYGPYFTIFNTTREAYGNERTYEVELPDDYDGDDVLDLVSGSRIPVREGKVTIAPMTAMALKLATDATARPQPLHVDYASALVGDGVVQVVWKTTAGGESYTIKRARSEGGPYTVIAEGVRGNAYEDRTAEPGQTYHYQVAAVGTHGEGWASWPAAADLSGRQTAAAGWLDTAVGAVGGTATAVAEPSGLLLEIAGAGGDGFADGDDNVLYARDMRDELRYVHVPSIGNSETTVRLDVYGGEASGILLREGLDEASRYAYFGTDESGALVLRTRTRNSMHQWSDETVSPLEIPITAYAPDAYPYLKLVRHHASQYVYAMVSADGVQWSYAAKALALLPYGYYSGLAASDDAAFGEARVEHLPDDALLPYVERQADQVTLHWSKPKQAVRFHVYRTTDAAAGLQAPVLGAGSLEPAPGSSWTRVLADAERSLSYTDKLRYGDAYYAILAEKDDGTLLPMATIGASAESLEALLEQAYRYDRRDYTRLSYDRYMRELARIEAGLGEPDARLRELIDALYEARELLVPVGEVYLQGGFGGTPEDALYEPIAITPEMVVASDRIWSSSGGTGTPQQNGWFAFDGDVATGTDTQSSRGWVRADLGADGAVRIEAVRYHPRPCCTTRLNGGMIQGSADGSVWDDLYTIGGVAANVSQWYAAPLATERAYRYYRYFDNHGGNTNIGELELYRRTFDSTLLRELLEEAARAIDAAVYTEASYAALDAAVGEARAATDQESADRESAELAAALDALELIPGMPVLRELADRTILAEQALELRLEASNASGAVAYGVSGLPSGATFDIVDDTGRFVWTPTLTQGGVYAVTFTAESQGLRSSKTIELTVVGAPVVAPDQTAELTASQAYRYELEAAEPSGLELAIAVSGLPEGAAFDATTRTLSWTPRQSDYGRHTVVFEVSNGRFAQTHSLTLEVRLRVLAQQGYTRASYYRYTEEVARIEAAMGAPDADKSLLAAELAQAEAELIDIAAIYDDPIAVTPDMVRASSRSWDGQYDEAANGWHAFDGKLTTSPDTTSSGGWTRVDFGAGNAQTIEVVKYYPRPGQNHARMNGAVLEGSQDGVTFALIHTFAGVTDGRWAAVATGSEEEYRYVRYRGGYANVAELQFHLQTADRTLLAQFVEEAAAIDDVRYTRESRERLGSELAYARAVQGSGASQADVDAAAERLRAAIDGLQPQGLRVSGPAEAAAGEQVELTASLIHVTDSVYSGAFTLIYAPHELSYLGAAAAGADATVQETVYEDGRVTIVQTATGGLGGAPERLDLVKLRFAAASDLTHDVTSKVYVSDMETASETGVADLVYSLGDYEVVIRAAAPEPDRSVLEARIAAAAERIESAVVDETLWGHHSAAAVQALEQALAAARAVATDPQASQPDLDAAAAQLLEATTRFAQAAGSTASVADLSEIARHYGLAADDAKWPTVRMYDLDADGRLGLADLAGLARMIPGQPQAGTGGASDSDGQTDGFELHTATPRVQVGDTLTVRLSARALRDLYGYELRLRYDAERLEWTGGTDEQAGFGWEPLRDGDAVMLLHTMQGEQTGLRGDHELYTLTFRAKAAGEASIVLTGAAMADSSAEPGLRAGRIGSPLVLDVRPDDPGSGGPEEPEEPHEPEEPNEPKTPEEPGGPDRPDPGDDDAAPGEGIITPRDGGVEVILAAQPDESGVVTARMSAEQLRAALAAAGEGSIHVRIAGDATAVAYRVTIPLAPLRAAAASAQLFTVEAGASKLLLHAPLLRRLTQSDGEQLELLLEQMSSPGQESAERSGGAPYAVGAGTALPGDRPPAREQAMQASRYAIRLSVDGEVWRELARGEAAAAIPYALAVGEAPHQVVVYRSDEPEAAGEPGPEAIVYSRYAEGRAVFPLRRSGTFSAVYRPVQFADIAAGHWARTAIETLAARSVALGVGAERFEPGGEVSRAEFVALLMRALGIAGGLSGAGEGSPAAAFADLMPDAWYTDTIVQAREFGIVSGRPDGSFGPDEAISRQEMAVLIGRTLQLLDDLLSPEAGAGTHTSGDAGSVFADAAEIAPYAREAVARLQRAGLLEGVGGGRFAPHTQTTRAQAAVLIDRFLAALSGIQLQ</sequence>
<evidence type="ECO:0000259" key="2">
    <source>
        <dbReference type="PROSITE" id="PS51272"/>
    </source>
</evidence>
<reference evidence="3" key="1">
    <citation type="submission" date="2020-09" db="EMBL/GenBank/DDBJ databases">
        <title>A novel bacterium of genus Paenibacillus, isolated from South China Sea.</title>
        <authorList>
            <person name="Huang H."/>
            <person name="Mo K."/>
            <person name="Hu Y."/>
        </authorList>
    </citation>
    <scope>NUCLEOTIDE SEQUENCE</scope>
    <source>
        <strain evidence="3">IB182496</strain>
    </source>
</reference>
<organism evidence="3 4">
    <name type="scientific">Paenibacillus sabuli</name>
    <dbReference type="NCBI Taxonomy" id="2772509"/>
    <lineage>
        <taxon>Bacteria</taxon>
        <taxon>Bacillati</taxon>
        <taxon>Bacillota</taxon>
        <taxon>Bacilli</taxon>
        <taxon>Bacillales</taxon>
        <taxon>Paenibacillaceae</taxon>
        <taxon>Paenibacillus</taxon>
    </lineage>
</organism>
<dbReference type="InterPro" id="IPR008979">
    <property type="entry name" value="Galactose-bd-like_sf"/>
</dbReference>
<dbReference type="Gene3D" id="2.60.120.260">
    <property type="entry name" value="Galactose-binding domain-like"/>
    <property type="match status" value="2"/>
</dbReference>
<dbReference type="GO" id="GO:0016020">
    <property type="term" value="C:membrane"/>
    <property type="evidence" value="ECO:0007669"/>
    <property type="project" value="InterPro"/>
</dbReference>
<dbReference type="EMBL" id="JACXIZ010000054">
    <property type="protein sequence ID" value="MBD2848116.1"/>
    <property type="molecule type" value="Genomic_DNA"/>
</dbReference>
<dbReference type="InterPro" id="IPR015919">
    <property type="entry name" value="Cadherin-like_sf"/>
</dbReference>
<dbReference type="InterPro" id="IPR013783">
    <property type="entry name" value="Ig-like_fold"/>
</dbReference>
<keyword evidence="4" id="KW-1185">Reference proteome</keyword>
<feature type="domain" description="SLH" evidence="2">
    <location>
        <begin position="2742"/>
        <end position="2805"/>
    </location>
</feature>
<dbReference type="Gene3D" id="2.60.40.680">
    <property type="match status" value="2"/>
</dbReference>
<dbReference type="GO" id="GO:0030246">
    <property type="term" value="F:carbohydrate binding"/>
    <property type="evidence" value="ECO:0007669"/>
    <property type="project" value="InterPro"/>
</dbReference>
<proteinExistence type="predicted"/>
<dbReference type="Gene3D" id="1.20.1270.90">
    <property type="entry name" value="AF1782-like"/>
    <property type="match status" value="2"/>
</dbReference>
<dbReference type="InterPro" id="IPR036116">
    <property type="entry name" value="FN3_sf"/>
</dbReference>
<feature type="compositionally biased region" description="Basic and acidic residues" evidence="1">
    <location>
        <begin position="2481"/>
        <end position="2501"/>
    </location>
</feature>
<dbReference type="PANTHER" id="PTHR43308:SF5">
    <property type="entry name" value="S-LAYER PROTEIN _ PEPTIDOGLYCAN ENDO-BETA-N-ACETYLGLUCOSAMINIDASE"/>
    <property type="match status" value="1"/>
</dbReference>
<dbReference type="InterPro" id="IPR008965">
    <property type="entry name" value="CBM2/CBM3_carb-bd_dom_sf"/>
</dbReference>
<dbReference type="Pfam" id="PF00395">
    <property type="entry name" value="SLH"/>
    <property type="match status" value="3"/>
</dbReference>
<evidence type="ECO:0000313" key="3">
    <source>
        <dbReference type="EMBL" id="MBD2848116.1"/>
    </source>
</evidence>
<feature type="region of interest" description="Disordered" evidence="1">
    <location>
        <begin position="2621"/>
        <end position="2651"/>
    </location>
</feature>
<protein>
    <submittedName>
        <fullName evidence="3">S-layer homology domain-containing protein</fullName>
    </submittedName>
</protein>
<dbReference type="SUPFAM" id="SSF49384">
    <property type="entry name" value="Carbohydrate-binding domain"/>
    <property type="match status" value="2"/>
</dbReference>